<organism evidence="1 2">
    <name type="scientific">Coniosporium uncinatum</name>
    <dbReference type="NCBI Taxonomy" id="93489"/>
    <lineage>
        <taxon>Eukaryota</taxon>
        <taxon>Fungi</taxon>
        <taxon>Dikarya</taxon>
        <taxon>Ascomycota</taxon>
        <taxon>Pezizomycotina</taxon>
        <taxon>Dothideomycetes</taxon>
        <taxon>Dothideomycetes incertae sedis</taxon>
        <taxon>Coniosporium</taxon>
    </lineage>
</organism>
<name>A0ACC3DSL8_9PEZI</name>
<sequence>MPTDTLVDTLWIMGLYDDFDASVDAVQAIDFSVYELEEANVFETTIRVLGGLLSAHDLSDGRYTVLLEKATEVGDMLYKAFDTPNRMPVVRWNLKDAVKGVKQEAGDHVLATELGSLTLEFTRLSQLTENSKYFDAAQRVMDVFEKEQSKTKIPGLWPHMLNAKTSSFTDGSFFSIGGMVDSLYEYLPKQHILLSGATNQYRKLFSNAATAIKEHLLFRPAILHDEDVLIPGDFNYNGQLSLSKQKRDPRVQHLSCFSGGMFALSAKVFQIQEHLATARKLVEGCLWGYEVAATGIMPEIMRTMVCPYLDQPCDLDEQEWYQIVNATNPGIEAPEEKVLIHHLPPGVTSIPDRRYLLRPEAIESIFILYRITGDVRLLDRAWNMFNAINQLTRTEVANAALQDCTVMNPPKIDRMESFWLAETLKYFWLMFEDPDVISLDEWIYNTEAHPFKRQLAVPENPDIAQ</sequence>
<proteinExistence type="predicted"/>
<comment type="caution">
    <text evidence="1">The sequence shown here is derived from an EMBL/GenBank/DDBJ whole genome shotgun (WGS) entry which is preliminary data.</text>
</comment>
<protein>
    <submittedName>
        <fullName evidence="1">Uncharacterized protein</fullName>
    </submittedName>
</protein>
<gene>
    <name evidence="1" type="ORF">LTS18_003985</name>
</gene>
<accession>A0ACC3DSL8</accession>
<evidence type="ECO:0000313" key="2">
    <source>
        <dbReference type="Proteomes" id="UP001186974"/>
    </source>
</evidence>
<keyword evidence="2" id="KW-1185">Reference proteome</keyword>
<reference evidence="1" key="1">
    <citation type="submission" date="2024-09" db="EMBL/GenBank/DDBJ databases">
        <title>Black Yeasts Isolated from many extreme environments.</title>
        <authorList>
            <person name="Coleine C."/>
            <person name="Stajich J.E."/>
            <person name="Selbmann L."/>
        </authorList>
    </citation>
    <scope>NUCLEOTIDE SEQUENCE</scope>
    <source>
        <strain evidence="1">CCFEE 5737</strain>
    </source>
</reference>
<evidence type="ECO:0000313" key="1">
    <source>
        <dbReference type="EMBL" id="KAK3079756.1"/>
    </source>
</evidence>
<dbReference type="Proteomes" id="UP001186974">
    <property type="component" value="Unassembled WGS sequence"/>
</dbReference>
<dbReference type="EMBL" id="JAWDJW010000942">
    <property type="protein sequence ID" value="KAK3079756.1"/>
    <property type="molecule type" value="Genomic_DNA"/>
</dbReference>